<dbReference type="GeneID" id="72384344"/>
<reference evidence="2" key="1">
    <citation type="submission" date="2023-01" db="EMBL/GenBank/DDBJ databases">
        <title>Oxazolidinone resistance genes in florfenicol resistant enterococci from beef cattle and veal calves at slaughter.</title>
        <authorList>
            <person name="Biggel M."/>
        </authorList>
    </citation>
    <scope>NUCLEOTIDE SEQUENCE</scope>
    <source>
        <strain evidence="2">K204-1</strain>
    </source>
</reference>
<evidence type="ECO:0000313" key="3">
    <source>
        <dbReference type="Proteomes" id="UP001179600"/>
    </source>
</evidence>
<feature type="transmembrane region" description="Helical" evidence="1">
    <location>
        <begin position="40"/>
        <end position="58"/>
    </location>
</feature>
<keyword evidence="1" id="KW-0472">Membrane</keyword>
<organism evidence="2 3">
    <name type="scientific">Vagococcus lutrae</name>
    <dbReference type="NCBI Taxonomy" id="81947"/>
    <lineage>
        <taxon>Bacteria</taxon>
        <taxon>Bacillati</taxon>
        <taxon>Bacillota</taxon>
        <taxon>Bacilli</taxon>
        <taxon>Lactobacillales</taxon>
        <taxon>Enterococcaceae</taxon>
        <taxon>Vagococcus</taxon>
    </lineage>
</organism>
<dbReference type="RefSeq" id="WP_023606146.1">
    <property type="nucleotide sequence ID" value="NZ_BKBT01000001.1"/>
</dbReference>
<name>A0AAE9XDF6_9ENTE</name>
<dbReference type="Pfam" id="PF06961">
    <property type="entry name" value="DUF1294"/>
    <property type="match status" value="1"/>
</dbReference>
<feature type="transmembrane region" description="Helical" evidence="1">
    <location>
        <begin position="70"/>
        <end position="91"/>
    </location>
</feature>
<keyword evidence="1" id="KW-0812">Transmembrane</keyword>
<dbReference type="AlphaFoldDB" id="A0AAE9XDF6"/>
<evidence type="ECO:0000256" key="1">
    <source>
        <dbReference type="SAM" id="Phobius"/>
    </source>
</evidence>
<accession>A0AAE9XDF6</accession>
<gene>
    <name evidence="2" type="ORF">PML95_07655</name>
</gene>
<feature type="transmembrane region" description="Helical" evidence="1">
    <location>
        <begin position="7"/>
        <end position="25"/>
    </location>
</feature>
<dbReference type="Proteomes" id="UP001179600">
    <property type="component" value="Chromosome"/>
</dbReference>
<dbReference type="InterPro" id="IPR010718">
    <property type="entry name" value="DUF1294"/>
</dbReference>
<dbReference type="EMBL" id="CP116507">
    <property type="protein sequence ID" value="WCG22269.1"/>
    <property type="molecule type" value="Genomic_DNA"/>
</dbReference>
<keyword evidence="1" id="KW-1133">Transmembrane helix</keyword>
<proteinExistence type="predicted"/>
<protein>
    <submittedName>
        <fullName evidence="2">DUF1294 domain-containing protein</fullName>
    </submittedName>
</protein>
<sequence length="93" mass="10777">MFFSSSPIPAYLLFVNLYLFFIMYLDWQQAKKDGWRIPEWQMLTAGLLGGGVAGLLAMSMFQHKRERKRFVIIFQLGTIIGLILLGTYLGWIK</sequence>
<evidence type="ECO:0000313" key="2">
    <source>
        <dbReference type="EMBL" id="WCG22269.1"/>
    </source>
</evidence>